<feature type="transmembrane region" description="Helical" evidence="1">
    <location>
        <begin position="215"/>
        <end position="236"/>
    </location>
</feature>
<dbReference type="PANTHER" id="PTHR34219:SF6">
    <property type="entry name" value="BLR3280 PROTEIN"/>
    <property type="match status" value="1"/>
</dbReference>
<name>A0ABT8BL17_9HYPH</name>
<keyword evidence="1" id="KW-0812">Transmembrane</keyword>
<dbReference type="InterPro" id="IPR005625">
    <property type="entry name" value="PepSY-ass_TM"/>
</dbReference>
<gene>
    <name evidence="2" type="ORF">QWZ12_20055</name>
</gene>
<accession>A0ABT8BL17</accession>
<evidence type="ECO:0000256" key="1">
    <source>
        <dbReference type="SAM" id="Phobius"/>
    </source>
</evidence>
<feature type="transmembrane region" description="Helical" evidence="1">
    <location>
        <begin position="257"/>
        <end position="278"/>
    </location>
</feature>
<proteinExistence type="predicted"/>
<keyword evidence="1" id="KW-1133">Transmembrane helix</keyword>
<dbReference type="EMBL" id="JAUFPX010000019">
    <property type="protein sequence ID" value="MDN3592894.1"/>
    <property type="molecule type" value="Genomic_DNA"/>
</dbReference>
<comment type="caution">
    <text evidence="2">The sequence shown here is derived from an EMBL/GenBank/DDBJ whole genome shotgun (WGS) entry which is preliminary data.</text>
</comment>
<dbReference type="Proteomes" id="UP001224644">
    <property type="component" value="Unassembled WGS sequence"/>
</dbReference>
<organism evidence="2 3">
    <name type="scientific">Methylobacterium adhaesivum</name>
    <dbReference type="NCBI Taxonomy" id="333297"/>
    <lineage>
        <taxon>Bacteria</taxon>
        <taxon>Pseudomonadati</taxon>
        <taxon>Pseudomonadota</taxon>
        <taxon>Alphaproteobacteria</taxon>
        <taxon>Hyphomicrobiales</taxon>
        <taxon>Methylobacteriaceae</taxon>
        <taxon>Methylobacterium</taxon>
    </lineage>
</organism>
<keyword evidence="1" id="KW-0472">Membrane</keyword>
<feature type="transmembrane region" description="Helical" evidence="1">
    <location>
        <begin position="446"/>
        <end position="467"/>
    </location>
</feature>
<dbReference type="RefSeq" id="WP_238226544.1">
    <property type="nucleotide sequence ID" value="NZ_BPQD01000019.1"/>
</dbReference>
<protein>
    <submittedName>
        <fullName evidence="2">PepSY domain-containing protein</fullName>
    </submittedName>
</protein>
<sequence length="479" mass="52486">MRRLPKPLKRWLILGHRWLGIVTGLFFATWVLSGLVMMYVPFPALTEAARLAGLSPIAWERVRLGPDAALAPLGLSRLPPALALGMRGAAPVYRITLDTGEHRTVSAETGSVLGPVSADEAVALVRARGGIGPTPSVTQVFRDQWTVTARYDPLRPFHVVALDDPAGTELYVSAVTGAVALETTRSARGWNWLGSIPHWIYLTPLRARAELWRDVVLWISGVAVAGAVSGLVLGIWRLRLRRPYASGVSPYRGMARWHHGFGVVGGLTLLTFVASGWLSMNPNHWFTGSAPTPALRAALSGEASLPAPDALPGLATPGVVEVRFLALGGRVHAVSVDAEGRRRVEPPVTPEALRAAAGRLMPSHGAEVETLTAYDAYWYPHHETRTLPVIRVRFDDPAATSAYLDPQTGEILMRLDRSGRLNRWLFSAPHRFDFAMLIRHRPAWDLLMWSLNGLGAGIALTGIVLGWRRLRLTRRGWRR</sequence>
<feature type="transmembrane region" description="Helical" evidence="1">
    <location>
        <begin position="21"/>
        <end position="42"/>
    </location>
</feature>
<dbReference type="PANTHER" id="PTHR34219">
    <property type="entry name" value="IRON-REGULATED INNER MEMBRANE PROTEIN-RELATED"/>
    <property type="match status" value="1"/>
</dbReference>
<evidence type="ECO:0000313" key="2">
    <source>
        <dbReference type="EMBL" id="MDN3592894.1"/>
    </source>
</evidence>
<keyword evidence="3" id="KW-1185">Reference proteome</keyword>
<evidence type="ECO:0000313" key="3">
    <source>
        <dbReference type="Proteomes" id="UP001224644"/>
    </source>
</evidence>
<reference evidence="3" key="1">
    <citation type="journal article" date="2019" name="Int. J. Syst. Evol. Microbiol.">
        <title>The Global Catalogue of Microorganisms (GCM) 10K type strain sequencing project: providing services to taxonomists for standard genome sequencing and annotation.</title>
        <authorList>
            <consortium name="The Broad Institute Genomics Platform"/>
            <consortium name="The Broad Institute Genome Sequencing Center for Infectious Disease"/>
            <person name="Wu L."/>
            <person name="Ma J."/>
        </authorList>
    </citation>
    <scope>NUCLEOTIDE SEQUENCE [LARGE SCALE GENOMIC DNA]</scope>
    <source>
        <strain evidence="3">CECT 7069</strain>
    </source>
</reference>